<accession>A0A7S1UX90</accession>
<reference evidence="2" key="1">
    <citation type="submission" date="2021-01" db="EMBL/GenBank/DDBJ databases">
        <authorList>
            <person name="Corre E."/>
            <person name="Pelletier E."/>
            <person name="Niang G."/>
            <person name="Scheremetjew M."/>
            <person name="Finn R."/>
            <person name="Kale V."/>
            <person name="Holt S."/>
            <person name="Cochrane G."/>
            <person name="Meng A."/>
            <person name="Brown T."/>
            <person name="Cohen L."/>
        </authorList>
    </citation>
    <scope>NUCLEOTIDE SEQUENCE</scope>
    <source>
        <strain evidence="2">CCMP 410</strain>
    </source>
</reference>
<feature type="transmembrane region" description="Helical" evidence="1">
    <location>
        <begin position="63"/>
        <end position="90"/>
    </location>
</feature>
<keyword evidence="1" id="KW-1133">Transmembrane helix</keyword>
<name>A0A7S1UX90_9STRA</name>
<keyword evidence="1" id="KW-0812">Transmembrane</keyword>
<organism evidence="2">
    <name type="scientific">Grammatophora oceanica</name>
    <dbReference type="NCBI Taxonomy" id="210454"/>
    <lineage>
        <taxon>Eukaryota</taxon>
        <taxon>Sar</taxon>
        <taxon>Stramenopiles</taxon>
        <taxon>Ochrophyta</taxon>
        <taxon>Bacillariophyta</taxon>
        <taxon>Fragilariophyceae</taxon>
        <taxon>Fragilariophycidae</taxon>
        <taxon>Rhabdonematales</taxon>
        <taxon>Grammatophoraceae</taxon>
        <taxon>Grammatophora</taxon>
    </lineage>
</organism>
<gene>
    <name evidence="2" type="ORF">GOCE00092_LOCUS8689</name>
</gene>
<protein>
    <submittedName>
        <fullName evidence="2">Uncharacterized protein</fullName>
    </submittedName>
</protein>
<sequence>MNGSNQVVRTLQLLLNLISVWGICFCSISLWKRLCERTRWFGFNPTESNDPFKTRLPNSLVEILFAVLSIGCSLMVGMFMIGASLTLFAIGDWAGDSANQMNPCVAEMVPCAALATVVATLVIGAMNSGGFGVLPTIEVHDVVSDVSKPEASEEALISKV</sequence>
<evidence type="ECO:0000256" key="1">
    <source>
        <dbReference type="SAM" id="Phobius"/>
    </source>
</evidence>
<dbReference type="EMBL" id="HBGK01017334">
    <property type="protein sequence ID" value="CAD9279779.1"/>
    <property type="molecule type" value="Transcribed_RNA"/>
</dbReference>
<feature type="transmembrane region" description="Helical" evidence="1">
    <location>
        <begin position="105"/>
        <end position="126"/>
    </location>
</feature>
<dbReference type="AlphaFoldDB" id="A0A7S1UX90"/>
<feature type="transmembrane region" description="Helical" evidence="1">
    <location>
        <begin position="12"/>
        <end position="31"/>
    </location>
</feature>
<proteinExistence type="predicted"/>
<evidence type="ECO:0000313" key="2">
    <source>
        <dbReference type="EMBL" id="CAD9279779.1"/>
    </source>
</evidence>
<keyword evidence="1" id="KW-0472">Membrane</keyword>